<dbReference type="OrthoDB" id="1750221at2759"/>
<evidence type="ECO:0000313" key="2">
    <source>
        <dbReference type="Proteomes" id="UP001153076"/>
    </source>
</evidence>
<protein>
    <submittedName>
        <fullName evidence="1">Uncharacterized protein</fullName>
    </submittedName>
</protein>
<evidence type="ECO:0000313" key="1">
    <source>
        <dbReference type="EMBL" id="KAJ8444844.1"/>
    </source>
</evidence>
<dbReference type="Proteomes" id="UP001153076">
    <property type="component" value="Unassembled WGS sequence"/>
</dbReference>
<accession>A0A9Q1KJV7</accession>
<comment type="caution">
    <text evidence="1">The sequence shown here is derived from an EMBL/GenBank/DDBJ whole genome shotgun (WGS) entry which is preliminary data.</text>
</comment>
<dbReference type="AlphaFoldDB" id="A0A9Q1KJV7"/>
<sequence length="184" mass="21532">MPKKLKLISFTHRSSLSPCGCAKDRGRPGYSQQFMLSHTHKKGKLSGPISRNMWCLCDFNETISLDERNYGGSEMFRHCIRFKRWIENNALINLGFSGQKFTWIKGNNPSTHEEFDHTLKENWPDNTATVPTLQSLSKALNIWNRKEKQKLWARIQGIRRKLNEGCDHYLLKLDLRLKDQLRNV</sequence>
<keyword evidence="2" id="KW-1185">Reference proteome</keyword>
<reference evidence="1" key="1">
    <citation type="submission" date="2022-04" db="EMBL/GenBank/DDBJ databases">
        <title>Carnegiea gigantea Genome sequencing and assembly v2.</title>
        <authorList>
            <person name="Copetti D."/>
            <person name="Sanderson M.J."/>
            <person name="Burquez A."/>
            <person name="Wojciechowski M.F."/>
        </authorList>
    </citation>
    <scope>NUCLEOTIDE SEQUENCE</scope>
    <source>
        <strain evidence="1">SGP5-SGP5p</strain>
        <tissue evidence="1">Aerial part</tissue>
    </source>
</reference>
<gene>
    <name evidence="1" type="ORF">Cgig2_008901</name>
</gene>
<dbReference type="EMBL" id="JAKOGI010000085">
    <property type="protein sequence ID" value="KAJ8444844.1"/>
    <property type="molecule type" value="Genomic_DNA"/>
</dbReference>
<name>A0A9Q1KJV7_9CARY</name>
<proteinExistence type="predicted"/>
<organism evidence="1 2">
    <name type="scientific">Carnegiea gigantea</name>
    <dbReference type="NCBI Taxonomy" id="171969"/>
    <lineage>
        <taxon>Eukaryota</taxon>
        <taxon>Viridiplantae</taxon>
        <taxon>Streptophyta</taxon>
        <taxon>Embryophyta</taxon>
        <taxon>Tracheophyta</taxon>
        <taxon>Spermatophyta</taxon>
        <taxon>Magnoliopsida</taxon>
        <taxon>eudicotyledons</taxon>
        <taxon>Gunneridae</taxon>
        <taxon>Pentapetalae</taxon>
        <taxon>Caryophyllales</taxon>
        <taxon>Cactineae</taxon>
        <taxon>Cactaceae</taxon>
        <taxon>Cactoideae</taxon>
        <taxon>Echinocereeae</taxon>
        <taxon>Carnegiea</taxon>
    </lineage>
</organism>